<dbReference type="Proteomes" id="UP000259157">
    <property type="component" value="Segment"/>
</dbReference>
<evidence type="ECO:0000256" key="1">
    <source>
        <dbReference type="SAM" id="MobiDB-lite"/>
    </source>
</evidence>
<dbReference type="KEGG" id="vg:64871486"/>
<evidence type="ECO:0000313" key="4">
    <source>
        <dbReference type="Proteomes" id="UP000259157"/>
    </source>
</evidence>
<feature type="compositionally biased region" description="Low complexity" evidence="1">
    <location>
        <begin position="285"/>
        <end position="298"/>
    </location>
</feature>
<reference evidence="4" key="1">
    <citation type="submission" date="2018-06" db="EMBL/GenBank/DDBJ databases">
        <authorList>
            <person name="Zhirakovskaya E."/>
        </authorList>
    </citation>
    <scope>NUCLEOTIDE SEQUENCE [LARGE SCALE GENOMIC DNA]</scope>
</reference>
<proteinExistence type="predicted"/>
<keyword evidence="4" id="KW-1185">Reference proteome</keyword>
<feature type="region of interest" description="Disordered" evidence="1">
    <location>
        <begin position="250"/>
        <end position="309"/>
    </location>
</feature>
<accession>A0A345L0P4</accession>
<evidence type="ECO:0000259" key="2">
    <source>
        <dbReference type="Pfam" id="PF08237"/>
    </source>
</evidence>
<organism evidence="3 4">
    <name type="scientific">Mycobacterium phage Steamy</name>
    <dbReference type="NCBI Taxonomy" id="2250309"/>
    <lineage>
        <taxon>Viruses</taxon>
        <taxon>Duplodnaviria</taxon>
        <taxon>Heunggongvirae</taxon>
        <taxon>Uroviricota</taxon>
        <taxon>Caudoviricetes</taxon>
        <taxon>Pharaohvirus</taxon>
        <taxon>Pharaohvirus steamy</taxon>
    </lineage>
</organism>
<dbReference type="Pfam" id="PF08237">
    <property type="entry name" value="PE-PPE"/>
    <property type="match status" value="1"/>
</dbReference>
<dbReference type="GeneID" id="64871486"/>
<name>A0A345L0P4_9CAUD</name>
<evidence type="ECO:0000313" key="3">
    <source>
        <dbReference type="EMBL" id="AXH48846.1"/>
    </source>
</evidence>
<feature type="domain" description="PE-PPE" evidence="2">
    <location>
        <begin position="82"/>
        <end position="256"/>
    </location>
</feature>
<feature type="compositionally biased region" description="Polar residues" evidence="1">
    <location>
        <begin position="299"/>
        <end position="309"/>
    </location>
</feature>
<protein>
    <submittedName>
        <fullName evidence="3">Membrane protein</fullName>
    </submittedName>
</protein>
<gene>
    <name evidence="3" type="primary">72</name>
    <name evidence="3" type="ORF">SEA_STEAMY_72</name>
</gene>
<sequence>MNKNTLMLAAAAAAGAAAILLAPTAAADDAVFIGGTGTGIVPQGDPTGLVQPFVPNIDHLTDVQYNGSPVANPSDGVPIALDAVRGTEGPTTIVGLSKGAQVAHGVEAQDTRTDTKYVLIGDPDDDHGISRQFGLSGPKRDFTHDVNIVVGEYDGVGDMPDRFNPLASLNAIAGWAFVHTQYGNGTADDPLTHLNDAKVSTSKNPNGTTKTRTVIPTAHLPLLKPLRDTELTLTHQTRLTDSIEKALKPHIDAGYSRNDTKDGNKVEPATKASDTSKTSKDKAGSDSSAEAVSASSQAVKTGSESEGTE</sequence>
<dbReference type="InterPro" id="IPR013228">
    <property type="entry name" value="PE-PPE_C"/>
</dbReference>
<dbReference type="RefSeq" id="YP_010061859.1">
    <property type="nucleotide sequence ID" value="NC_054787.1"/>
</dbReference>
<dbReference type="EMBL" id="MH513984">
    <property type="protein sequence ID" value="AXH48846.1"/>
    <property type="molecule type" value="Genomic_DNA"/>
</dbReference>